<name>A0A0C9X748_9AGAR</name>
<keyword evidence="2" id="KW-1185">Reference proteome</keyword>
<reference evidence="2" key="2">
    <citation type="submission" date="2015-01" db="EMBL/GenBank/DDBJ databases">
        <title>Evolutionary Origins and Diversification of the Mycorrhizal Mutualists.</title>
        <authorList>
            <consortium name="DOE Joint Genome Institute"/>
            <consortium name="Mycorrhizal Genomics Consortium"/>
            <person name="Kohler A."/>
            <person name="Kuo A."/>
            <person name="Nagy L.G."/>
            <person name="Floudas D."/>
            <person name="Copeland A."/>
            <person name="Barry K.W."/>
            <person name="Cichocki N."/>
            <person name="Veneault-Fourrey C."/>
            <person name="LaButti K."/>
            <person name="Lindquist E.A."/>
            <person name="Lipzen A."/>
            <person name="Lundell T."/>
            <person name="Morin E."/>
            <person name="Murat C."/>
            <person name="Riley R."/>
            <person name="Ohm R."/>
            <person name="Sun H."/>
            <person name="Tunlid A."/>
            <person name="Henrissat B."/>
            <person name="Grigoriev I.V."/>
            <person name="Hibbett D.S."/>
            <person name="Martin F."/>
        </authorList>
    </citation>
    <scope>NUCLEOTIDE SEQUENCE [LARGE SCALE GENOMIC DNA]</scope>
    <source>
        <strain evidence="2">LaAM-08-1</strain>
    </source>
</reference>
<feature type="non-terminal residue" evidence="1">
    <location>
        <position position="1"/>
    </location>
</feature>
<dbReference type="OrthoDB" id="3107591at2759"/>
<protein>
    <submittedName>
        <fullName evidence="1">Uncharacterized protein</fullName>
    </submittedName>
</protein>
<gene>
    <name evidence="1" type="ORF">K443DRAFT_106028</name>
</gene>
<evidence type="ECO:0000313" key="2">
    <source>
        <dbReference type="Proteomes" id="UP000054477"/>
    </source>
</evidence>
<sequence>PTSSPRPTPHPLVGLVITTNCSRCFLHSLKYLTLSTSVPCAGTTSSSSPPLRCS</sequence>
<dbReference type="EMBL" id="KN838700">
    <property type="protein sequence ID" value="KIJ97183.1"/>
    <property type="molecule type" value="Genomic_DNA"/>
</dbReference>
<proteinExistence type="predicted"/>
<dbReference type="Proteomes" id="UP000054477">
    <property type="component" value="Unassembled WGS sequence"/>
</dbReference>
<dbReference type="HOGENOM" id="CLU_3055991_0_0_1"/>
<dbReference type="AlphaFoldDB" id="A0A0C9X748"/>
<accession>A0A0C9X748</accession>
<evidence type="ECO:0000313" key="1">
    <source>
        <dbReference type="EMBL" id="KIJ97183.1"/>
    </source>
</evidence>
<organism evidence="1 2">
    <name type="scientific">Laccaria amethystina LaAM-08-1</name>
    <dbReference type="NCBI Taxonomy" id="1095629"/>
    <lineage>
        <taxon>Eukaryota</taxon>
        <taxon>Fungi</taxon>
        <taxon>Dikarya</taxon>
        <taxon>Basidiomycota</taxon>
        <taxon>Agaricomycotina</taxon>
        <taxon>Agaricomycetes</taxon>
        <taxon>Agaricomycetidae</taxon>
        <taxon>Agaricales</taxon>
        <taxon>Agaricineae</taxon>
        <taxon>Hydnangiaceae</taxon>
        <taxon>Laccaria</taxon>
    </lineage>
</organism>
<reference evidence="1 2" key="1">
    <citation type="submission" date="2014-04" db="EMBL/GenBank/DDBJ databases">
        <authorList>
            <consortium name="DOE Joint Genome Institute"/>
            <person name="Kuo A."/>
            <person name="Kohler A."/>
            <person name="Nagy L.G."/>
            <person name="Floudas D."/>
            <person name="Copeland A."/>
            <person name="Barry K.W."/>
            <person name="Cichocki N."/>
            <person name="Veneault-Fourrey C."/>
            <person name="LaButti K."/>
            <person name="Lindquist E.A."/>
            <person name="Lipzen A."/>
            <person name="Lundell T."/>
            <person name="Morin E."/>
            <person name="Murat C."/>
            <person name="Sun H."/>
            <person name="Tunlid A."/>
            <person name="Henrissat B."/>
            <person name="Grigoriev I.V."/>
            <person name="Hibbett D.S."/>
            <person name="Martin F."/>
            <person name="Nordberg H.P."/>
            <person name="Cantor M.N."/>
            <person name="Hua S.X."/>
        </authorList>
    </citation>
    <scope>NUCLEOTIDE SEQUENCE [LARGE SCALE GENOMIC DNA]</scope>
    <source>
        <strain evidence="1 2">LaAM-08-1</strain>
    </source>
</reference>